<feature type="compositionally biased region" description="Basic and acidic residues" evidence="1">
    <location>
        <begin position="28"/>
        <end position="40"/>
    </location>
</feature>
<accession>A0A834WTH8</accession>
<protein>
    <submittedName>
        <fullName evidence="2">Uncharacterized protein</fullName>
    </submittedName>
</protein>
<evidence type="ECO:0000313" key="3">
    <source>
        <dbReference type="Proteomes" id="UP000634136"/>
    </source>
</evidence>
<sequence>MTSQTLHAITNPIRPLNPHGFPNTTRINRPDLRNLPCDHESDSAIKSTRIRKYNAKRSARHDTPSTGSRVPFEHQIHSDSKIQRKAISLTHFCNNTFELDFLCSFDIQSRISVQNMFSHEFTHLPCDHESDSTIKSTQIPKYNAKQSNAFEIQSRFSIQNVFRQDFTDLPSDHESHLSIKSTRIPKYIAKRSV</sequence>
<keyword evidence="3" id="KW-1185">Reference proteome</keyword>
<evidence type="ECO:0000256" key="1">
    <source>
        <dbReference type="SAM" id="MobiDB-lite"/>
    </source>
</evidence>
<proteinExistence type="predicted"/>
<dbReference type="AlphaFoldDB" id="A0A834WTH8"/>
<dbReference type="Proteomes" id="UP000634136">
    <property type="component" value="Unassembled WGS sequence"/>
</dbReference>
<gene>
    <name evidence="2" type="ORF">G2W53_014571</name>
</gene>
<organism evidence="2 3">
    <name type="scientific">Senna tora</name>
    <dbReference type="NCBI Taxonomy" id="362788"/>
    <lineage>
        <taxon>Eukaryota</taxon>
        <taxon>Viridiplantae</taxon>
        <taxon>Streptophyta</taxon>
        <taxon>Embryophyta</taxon>
        <taxon>Tracheophyta</taxon>
        <taxon>Spermatophyta</taxon>
        <taxon>Magnoliopsida</taxon>
        <taxon>eudicotyledons</taxon>
        <taxon>Gunneridae</taxon>
        <taxon>Pentapetalae</taxon>
        <taxon>rosids</taxon>
        <taxon>fabids</taxon>
        <taxon>Fabales</taxon>
        <taxon>Fabaceae</taxon>
        <taxon>Caesalpinioideae</taxon>
        <taxon>Cassia clade</taxon>
        <taxon>Senna</taxon>
    </lineage>
</organism>
<feature type="region of interest" description="Disordered" evidence="1">
    <location>
        <begin position="1"/>
        <end position="40"/>
    </location>
</feature>
<reference evidence="2" key="1">
    <citation type="submission" date="2020-09" db="EMBL/GenBank/DDBJ databases">
        <title>Genome-Enabled Discovery of Anthraquinone Biosynthesis in Senna tora.</title>
        <authorList>
            <person name="Kang S.-H."/>
            <person name="Pandey R.P."/>
            <person name="Lee C.-M."/>
            <person name="Sim J.-S."/>
            <person name="Jeong J.-T."/>
            <person name="Choi B.-S."/>
            <person name="Jung M."/>
            <person name="Ginzburg D."/>
            <person name="Zhao K."/>
            <person name="Won S.Y."/>
            <person name="Oh T.-J."/>
            <person name="Yu Y."/>
            <person name="Kim N.-H."/>
            <person name="Lee O.R."/>
            <person name="Lee T.-H."/>
            <person name="Bashyal P."/>
            <person name="Kim T.-S."/>
            <person name="Lee W.-H."/>
            <person name="Kawkins C."/>
            <person name="Kim C.-K."/>
            <person name="Kim J.S."/>
            <person name="Ahn B.O."/>
            <person name="Rhee S.Y."/>
            <person name="Sohng J.K."/>
        </authorList>
    </citation>
    <scope>NUCLEOTIDE SEQUENCE</scope>
    <source>
        <tissue evidence="2">Leaf</tissue>
    </source>
</reference>
<name>A0A834WTH8_9FABA</name>
<evidence type="ECO:0000313" key="2">
    <source>
        <dbReference type="EMBL" id="KAF7832238.1"/>
    </source>
</evidence>
<dbReference type="EMBL" id="JAAIUW010000005">
    <property type="protein sequence ID" value="KAF7832238.1"/>
    <property type="molecule type" value="Genomic_DNA"/>
</dbReference>
<comment type="caution">
    <text evidence="2">The sequence shown here is derived from an EMBL/GenBank/DDBJ whole genome shotgun (WGS) entry which is preliminary data.</text>
</comment>